<evidence type="ECO:0000313" key="4">
    <source>
        <dbReference type="EMBL" id="KAJ8653982.1"/>
    </source>
</evidence>
<dbReference type="EMBL" id="JARTCD010000068">
    <property type="protein sequence ID" value="KAJ8653982.1"/>
    <property type="molecule type" value="Genomic_DNA"/>
</dbReference>
<evidence type="ECO:0000313" key="5">
    <source>
        <dbReference type="Proteomes" id="UP001234581"/>
    </source>
</evidence>
<feature type="compositionally biased region" description="Polar residues" evidence="2">
    <location>
        <begin position="207"/>
        <end position="217"/>
    </location>
</feature>
<dbReference type="AlphaFoldDB" id="A0AAD7UV16"/>
<dbReference type="GeneID" id="83217722"/>
<dbReference type="Proteomes" id="UP001234581">
    <property type="component" value="Unassembled WGS sequence"/>
</dbReference>
<dbReference type="GO" id="GO:0007094">
    <property type="term" value="P:mitotic spindle assembly checkpoint signaling"/>
    <property type="evidence" value="ECO:0007669"/>
    <property type="project" value="TreeGrafter"/>
</dbReference>
<dbReference type="InterPro" id="IPR033338">
    <property type="entry name" value="Spc105/Spc7"/>
</dbReference>
<keyword evidence="1" id="KW-0175">Coiled coil</keyword>
<dbReference type="Pfam" id="PF08317">
    <property type="entry name" value="Spc7"/>
    <property type="match status" value="1"/>
</dbReference>
<dbReference type="PANTHER" id="PTHR28260:SF1">
    <property type="entry name" value="SPINDLE POLE BODY COMPONENT SPC105"/>
    <property type="match status" value="1"/>
</dbReference>
<organism evidence="4 5">
    <name type="scientific">Lichtheimia ornata</name>
    <dbReference type="NCBI Taxonomy" id="688661"/>
    <lineage>
        <taxon>Eukaryota</taxon>
        <taxon>Fungi</taxon>
        <taxon>Fungi incertae sedis</taxon>
        <taxon>Mucoromycota</taxon>
        <taxon>Mucoromycotina</taxon>
        <taxon>Mucoromycetes</taxon>
        <taxon>Mucorales</taxon>
        <taxon>Lichtheimiaceae</taxon>
        <taxon>Lichtheimia</taxon>
    </lineage>
</organism>
<evidence type="ECO:0000259" key="3">
    <source>
        <dbReference type="SMART" id="SM00787"/>
    </source>
</evidence>
<feature type="coiled-coil region" evidence="1">
    <location>
        <begin position="597"/>
        <end position="652"/>
    </location>
</feature>
<feature type="compositionally biased region" description="Polar residues" evidence="2">
    <location>
        <begin position="97"/>
        <end position="112"/>
    </location>
</feature>
<dbReference type="RefSeq" id="XP_058338896.1">
    <property type="nucleotide sequence ID" value="XM_058490300.1"/>
</dbReference>
<feature type="region of interest" description="Disordered" evidence="2">
    <location>
        <begin position="92"/>
        <end position="354"/>
    </location>
</feature>
<proteinExistence type="predicted"/>
<feature type="compositionally biased region" description="Low complexity" evidence="2">
    <location>
        <begin position="286"/>
        <end position="299"/>
    </location>
</feature>
<accession>A0AAD7UV16</accession>
<evidence type="ECO:0000256" key="1">
    <source>
        <dbReference type="SAM" id="Coils"/>
    </source>
</evidence>
<feature type="compositionally biased region" description="Basic and acidic residues" evidence="2">
    <location>
        <begin position="327"/>
        <end position="352"/>
    </location>
</feature>
<gene>
    <name evidence="4" type="ORF">O0I10_010318</name>
</gene>
<dbReference type="InterPro" id="IPR013253">
    <property type="entry name" value="Spc7_domain"/>
</dbReference>
<keyword evidence="5" id="KW-1185">Reference proteome</keyword>
<dbReference type="Pfam" id="PF18210">
    <property type="entry name" value="Knl1_RWD_C"/>
    <property type="match status" value="1"/>
</dbReference>
<name>A0AAD7UV16_9FUNG</name>
<feature type="compositionally biased region" description="Low complexity" evidence="2">
    <location>
        <begin position="309"/>
        <end position="326"/>
    </location>
</feature>
<reference evidence="4 5" key="1">
    <citation type="submission" date="2023-03" db="EMBL/GenBank/DDBJ databases">
        <title>Genome sequence of Lichtheimia ornata CBS 291.66.</title>
        <authorList>
            <person name="Mohabir J.T."/>
            <person name="Shea T.P."/>
            <person name="Kurbessoian T."/>
            <person name="Berby B."/>
            <person name="Fontaine J."/>
            <person name="Livny J."/>
            <person name="Gnirke A."/>
            <person name="Stajich J.E."/>
            <person name="Cuomo C.A."/>
        </authorList>
    </citation>
    <scope>NUCLEOTIDE SEQUENCE [LARGE SCALE GENOMIC DNA]</scope>
    <source>
        <strain evidence="4">CBS 291.66</strain>
    </source>
</reference>
<dbReference type="GO" id="GO:1990758">
    <property type="term" value="P:mitotic sister chromatid biorientation"/>
    <property type="evidence" value="ECO:0007669"/>
    <property type="project" value="TreeGrafter"/>
</dbReference>
<feature type="domain" description="Spc7 kinetochore protein" evidence="3">
    <location>
        <begin position="392"/>
        <end position="698"/>
    </location>
</feature>
<comment type="caution">
    <text evidence="4">The sequence shown here is derived from an EMBL/GenBank/DDBJ whole genome shotgun (WGS) entry which is preliminary data.</text>
</comment>
<dbReference type="GO" id="GO:0034501">
    <property type="term" value="P:protein localization to kinetochore"/>
    <property type="evidence" value="ECO:0007669"/>
    <property type="project" value="TreeGrafter"/>
</dbReference>
<evidence type="ECO:0000256" key="2">
    <source>
        <dbReference type="SAM" id="MobiDB-lite"/>
    </source>
</evidence>
<dbReference type="PANTHER" id="PTHR28260">
    <property type="entry name" value="SPINDLE POLE BODY COMPONENT SPC105"/>
    <property type="match status" value="1"/>
</dbReference>
<protein>
    <recommendedName>
        <fullName evidence="3">Spc7 kinetochore protein domain-containing protein</fullName>
    </recommendedName>
</protein>
<feature type="compositionally biased region" description="Acidic residues" evidence="2">
    <location>
        <begin position="178"/>
        <end position="189"/>
    </location>
</feature>
<dbReference type="GO" id="GO:0000776">
    <property type="term" value="C:kinetochore"/>
    <property type="evidence" value="ECO:0007669"/>
    <property type="project" value="TreeGrafter"/>
</dbReference>
<sequence length="869" mass="98884">MSTPTRNDPTSPHRGNAFYNAPFTVDNSEWRFSSRFAVNSPARSILKVRTPDPYGSPLMTSAKRRQYQVVQRRVSFAPDAHVRVFREDGRTEFNADIPSSPTHYTEQRSLMSRLSDPPSEHRKRRRDLFGSPSEYLNSPKRRATPPKVTTTRELPKRKEAMDFTDYMAGRELPTFDDILGDDDEEDGEDTERPLTSASLRSRDMDENSSSSDEQSALPSLRKYDQKDTTTTSSATRDPITTPPSSSHPRPISASSSSPSASSTTTTQRKPISRLPLAERQEDYIHSSSSSPTSRALSRSYAPVSPMNNSYSSSSRSSSSLGQARSMSRQDHSSGSDNDTSHKLSMDSEKDILNETPIRYDTALREEGIEKSPAVSKTSQSLFEWSRRLRQSFGIQQPARESYSLREFLKMADIPWKELDKMKEIKHTQLDHPLTRTISTHEKAATVASLQELEAYKNYTSSLQELVQDNQDGLQEQERKVNASHPRIISQYTHADKEEKARLQKELHKWMKMGKAKANETLLEWKLAETEEMLQTWDTFMAQADEDLRQLSDYDRFLSSKRPILQVDSTRLHHQLEDAKQHEEEYNTPESMAITSDIEKHRASLEQSQKDIQSLNTEQTQLEGYVSTLDQRKSELDSQISLLTQRLESLRRLSFTGRDLIDAKEKYEACGKIGGWEIINWTDDETELTLDNDINIVIDHSKLEARDVEAIIVRMVEQREPVYGAFSELVLGLSGLMTDVWDMKQIIRNAAVYWQYVKLIHAEVKAASQHFQTEVQALDDGVSSTSANDANERGVLCTIIPASFVSRSKVVISFRVSTADVMHFPHINMDTVTVDLEYGPMTQEETERKARELLKMHGFVGLVNTLKKLL</sequence>
<feature type="compositionally biased region" description="Low complexity" evidence="2">
    <location>
        <begin position="238"/>
        <end position="266"/>
    </location>
</feature>
<dbReference type="SMART" id="SM00787">
    <property type="entry name" value="Spc7"/>
    <property type="match status" value="1"/>
</dbReference>
<dbReference type="InterPro" id="IPR040850">
    <property type="entry name" value="Knl1_RWD_C"/>
</dbReference>